<protein>
    <recommendedName>
        <fullName evidence="1">CobW/HypB/UreG nucleotide-binding domain-containing protein</fullName>
    </recommendedName>
</protein>
<dbReference type="Pfam" id="PF02492">
    <property type="entry name" value="cobW"/>
    <property type="match status" value="1"/>
</dbReference>
<dbReference type="GO" id="GO:0005737">
    <property type="term" value="C:cytoplasm"/>
    <property type="evidence" value="ECO:0007669"/>
    <property type="project" value="TreeGrafter"/>
</dbReference>
<gene>
    <name evidence="2" type="ORF">BKM31_20850</name>
</gene>
<dbReference type="SUPFAM" id="SSF52540">
    <property type="entry name" value="P-loop containing nucleoside triphosphate hydrolases"/>
    <property type="match status" value="1"/>
</dbReference>
<dbReference type="OrthoDB" id="9808822at2"/>
<dbReference type="Proteomes" id="UP000190797">
    <property type="component" value="Chromosome"/>
</dbReference>
<proteinExistence type="predicted"/>
<reference evidence="3" key="1">
    <citation type="journal article" date="2017" name="Med. Chem. Commun.">
        <title>Nonomuraea sp. ATCC 55076 harbours the largest actinomycete chromosome to date and the kistamicin biosynthetic gene cluster.</title>
        <authorList>
            <person name="Nazari B."/>
            <person name="Forneris C.C."/>
            <person name="Gibson M.I."/>
            <person name="Moon K."/>
            <person name="Schramma K.R."/>
            <person name="Seyedsayamdost M.R."/>
        </authorList>
    </citation>
    <scope>NUCLEOTIDE SEQUENCE [LARGE SCALE GENOMIC DNA]</scope>
    <source>
        <strain evidence="3">ATCC 55076</strain>
    </source>
</reference>
<dbReference type="RefSeq" id="WP_080039772.1">
    <property type="nucleotide sequence ID" value="NZ_CP017717.1"/>
</dbReference>
<feature type="domain" description="CobW/HypB/UreG nucleotide-binding" evidence="1">
    <location>
        <begin position="5"/>
        <end position="175"/>
    </location>
</feature>
<dbReference type="PANTHER" id="PTHR13748">
    <property type="entry name" value="COBW-RELATED"/>
    <property type="match status" value="1"/>
</dbReference>
<sequence>MIEFMTLSGFLGAGKTTTLVEVARRLRTNGERVAVITNDQGSDLVDTRLARSASSEAGEVTGGCFCCRFDDLLDVARELIDNHRVETLLAEAVGSCADLQATVLRPLRRYYGDTFTAGSLMTVVDPERLAALRETAAHNGDADLSYLFGKQLEEADVIALNKIDLLDPDTIRDTLDDLHVRYPAATVVGYSARSGRGLDQLMNAWLGEPPAPRNVEIDYNRYARAEAALAWLNQTLVVRADEGLDGDLWARTLLEHLSRTALRMGWTVGHAKVSLHAPGVLTRLSLTRAGGAPVADGPAPGPLPEAEARINARVACKPGELDEAVDAAVREATEAAAAQVERRAGERAFQPAYPLPVHRLAAPDPSAPSCGCGGDC</sequence>
<dbReference type="Gene3D" id="3.40.50.300">
    <property type="entry name" value="P-loop containing nucleotide triphosphate hydrolases"/>
    <property type="match status" value="1"/>
</dbReference>
<dbReference type="InterPro" id="IPR003495">
    <property type="entry name" value="CobW/HypB/UreG_nucleotide-bd"/>
</dbReference>
<evidence type="ECO:0000313" key="3">
    <source>
        <dbReference type="Proteomes" id="UP000190797"/>
    </source>
</evidence>
<dbReference type="EMBL" id="CP017717">
    <property type="protein sequence ID" value="AQZ63582.1"/>
    <property type="molecule type" value="Genomic_DNA"/>
</dbReference>
<name>A0A1V0A082_9ACTN</name>
<dbReference type="InterPro" id="IPR051316">
    <property type="entry name" value="Zinc-reg_GTPase_activator"/>
</dbReference>
<keyword evidence="3" id="KW-1185">Reference proteome</keyword>
<evidence type="ECO:0000259" key="1">
    <source>
        <dbReference type="Pfam" id="PF02492"/>
    </source>
</evidence>
<dbReference type="STRING" id="1909395.BKM31_20850"/>
<evidence type="ECO:0000313" key="2">
    <source>
        <dbReference type="EMBL" id="AQZ63582.1"/>
    </source>
</evidence>
<dbReference type="AlphaFoldDB" id="A0A1V0A082"/>
<dbReference type="KEGG" id="noa:BKM31_20850"/>
<dbReference type="PANTHER" id="PTHR13748:SF62">
    <property type="entry name" value="COBW DOMAIN-CONTAINING PROTEIN"/>
    <property type="match status" value="1"/>
</dbReference>
<organism evidence="2 3">
    <name type="scientific">[Actinomadura] parvosata subsp. kistnae</name>
    <dbReference type="NCBI Taxonomy" id="1909395"/>
    <lineage>
        <taxon>Bacteria</taxon>
        <taxon>Bacillati</taxon>
        <taxon>Actinomycetota</taxon>
        <taxon>Actinomycetes</taxon>
        <taxon>Streptosporangiales</taxon>
        <taxon>Streptosporangiaceae</taxon>
        <taxon>Nonomuraea</taxon>
    </lineage>
</organism>
<accession>A0A1V0A082</accession>
<dbReference type="InterPro" id="IPR027417">
    <property type="entry name" value="P-loop_NTPase"/>
</dbReference>